<organism evidence="1 2">
    <name type="scientific">Aldrovandia affinis</name>
    <dbReference type="NCBI Taxonomy" id="143900"/>
    <lineage>
        <taxon>Eukaryota</taxon>
        <taxon>Metazoa</taxon>
        <taxon>Chordata</taxon>
        <taxon>Craniata</taxon>
        <taxon>Vertebrata</taxon>
        <taxon>Euteleostomi</taxon>
        <taxon>Actinopterygii</taxon>
        <taxon>Neopterygii</taxon>
        <taxon>Teleostei</taxon>
        <taxon>Notacanthiformes</taxon>
        <taxon>Halosauridae</taxon>
        <taxon>Aldrovandia</taxon>
    </lineage>
</organism>
<dbReference type="EMBL" id="JAINUG010000057">
    <property type="protein sequence ID" value="KAJ8403548.1"/>
    <property type="molecule type" value="Genomic_DNA"/>
</dbReference>
<proteinExistence type="predicted"/>
<protein>
    <submittedName>
        <fullName evidence="1">Uncharacterized protein</fullName>
    </submittedName>
</protein>
<accession>A0AAD7SJR7</accession>
<evidence type="ECO:0000313" key="2">
    <source>
        <dbReference type="Proteomes" id="UP001221898"/>
    </source>
</evidence>
<dbReference type="AlphaFoldDB" id="A0AAD7SJR7"/>
<reference evidence="1" key="1">
    <citation type="journal article" date="2023" name="Science">
        <title>Genome structures resolve the early diversification of teleost fishes.</title>
        <authorList>
            <person name="Parey E."/>
            <person name="Louis A."/>
            <person name="Montfort J."/>
            <person name="Bouchez O."/>
            <person name="Roques C."/>
            <person name="Iampietro C."/>
            <person name="Lluch J."/>
            <person name="Castinel A."/>
            <person name="Donnadieu C."/>
            <person name="Desvignes T."/>
            <person name="Floi Bucao C."/>
            <person name="Jouanno E."/>
            <person name="Wen M."/>
            <person name="Mejri S."/>
            <person name="Dirks R."/>
            <person name="Jansen H."/>
            <person name="Henkel C."/>
            <person name="Chen W.J."/>
            <person name="Zahm M."/>
            <person name="Cabau C."/>
            <person name="Klopp C."/>
            <person name="Thompson A.W."/>
            <person name="Robinson-Rechavi M."/>
            <person name="Braasch I."/>
            <person name="Lecointre G."/>
            <person name="Bobe J."/>
            <person name="Postlethwait J.H."/>
            <person name="Berthelot C."/>
            <person name="Roest Crollius H."/>
            <person name="Guiguen Y."/>
        </authorList>
    </citation>
    <scope>NUCLEOTIDE SEQUENCE</scope>
    <source>
        <strain evidence="1">NC1722</strain>
    </source>
</reference>
<evidence type="ECO:0000313" key="1">
    <source>
        <dbReference type="EMBL" id="KAJ8403548.1"/>
    </source>
</evidence>
<comment type="caution">
    <text evidence="1">The sequence shown here is derived from an EMBL/GenBank/DDBJ whole genome shotgun (WGS) entry which is preliminary data.</text>
</comment>
<keyword evidence="2" id="KW-1185">Reference proteome</keyword>
<sequence>MHYHEDHGAVDVGVVNTAVLPIPILPRRALMLFAEVFGRSLVADGTERTRSRSSFRHSGPHSIQHKHQEKVCLHPPSENYTLVHFISKANMINKT</sequence>
<dbReference type="Proteomes" id="UP001221898">
    <property type="component" value="Unassembled WGS sequence"/>
</dbReference>
<name>A0AAD7SJR7_9TELE</name>
<gene>
    <name evidence="1" type="ORF">AAFF_G00348740</name>
</gene>